<keyword evidence="2" id="KW-1185">Reference proteome</keyword>
<reference evidence="1 2" key="1">
    <citation type="submission" date="2020-08" db="EMBL/GenBank/DDBJ databases">
        <title>Whole genome shotgun sequence of Actinoplanes ianthinogenes NBRC 13996.</title>
        <authorList>
            <person name="Komaki H."/>
            <person name="Tamura T."/>
        </authorList>
    </citation>
    <scope>NUCLEOTIDE SEQUENCE [LARGE SCALE GENOMIC DNA]</scope>
    <source>
        <strain evidence="1 2">NBRC 13996</strain>
    </source>
</reference>
<organism evidence="1 2">
    <name type="scientific">Actinoplanes ianthinogenes</name>
    <dbReference type="NCBI Taxonomy" id="122358"/>
    <lineage>
        <taxon>Bacteria</taxon>
        <taxon>Bacillati</taxon>
        <taxon>Actinomycetota</taxon>
        <taxon>Actinomycetes</taxon>
        <taxon>Micromonosporales</taxon>
        <taxon>Micromonosporaceae</taxon>
        <taxon>Actinoplanes</taxon>
    </lineage>
</organism>
<evidence type="ECO:0000313" key="2">
    <source>
        <dbReference type="Proteomes" id="UP000676967"/>
    </source>
</evidence>
<evidence type="ECO:0000313" key="1">
    <source>
        <dbReference type="EMBL" id="BCJ48045.1"/>
    </source>
</evidence>
<protein>
    <submittedName>
        <fullName evidence="1">Uncharacterized protein</fullName>
    </submittedName>
</protein>
<sequence length="75" mass="7923">MPAGPTLLWPERDGFELRCGSGRARRHSYTTLSIIGGLLALAVIPFGSTLGEVGAAFQDELFAPNPDSICQDSSS</sequence>
<gene>
    <name evidence="1" type="ORF">Aiant_87020</name>
</gene>
<accession>A0ABN6CS33</accession>
<proteinExistence type="predicted"/>
<name>A0ABN6CS33_9ACTN</name>
<dbReference type="EMBL" id="AP023356">
    <property type="protein sequence ID" value="BCJ48045.1"/>
    <property type="molecule type" value="Genomic_DNA"/>
</dbReference>
<dbReference type="Proteomes" id="UP000676967">
    <property type="component" value="Chromosome"/>
</dbReference>